<name>A0A498SKW8_ACAVI</name>
<dbReference type="AlphaFoldDB" id="A0A498SKW8"/>
<proteinExistence type="predicted"/>
<dbReference type="OrthoDB" id="5812672at2759"/>
<accession>A0A498SKW8</accession>
<evidence type="ECO:0000256" key="1">
    <source>
        <dbReference type="SAM" id="MobiDB-lite"/>
    </source>
</evidence>
<keyword evidence="3" id="KW-1185">Reference proteome</keyword>
<feature type="region of interest" description="Disordered" evidence="1">
    <location>
        <begin position="239"/>
        <end position="287"/>
    </location>
</feature>
<feature type="compositionally biased region" description="Basic and acidic residues" evidence="1">
    <location>
        <begin position="252"/>
        <end position="273"/>
    </location>
</feature>
<feature type="region of interest" description="Disordered" evidence="1">
    <location>
        <begin position="332"/>
        <end position="352"/>
    </location>
</feature>
<dbReference type="Proteomes" id="UP000276991">
    <property type="component" value="Unassembled WGS sequence"/>
</dbReference>
<evidence type="ECO:0000313" key="3">
    <source>
        <dbReference type="Proteomes" id="UP000276991"/>
    </source>
</evidence>
<dbReference type="EMBL" id="UPTC01001780">
    <property type="protein sequence ID" value="VBB32544.1"/>
    <property type="molecule type" value="Genomic_DNA"/>
</dbReference>
<gene>
    <name evidence="2" type="ORF">NAV_LOCUS7335</name>
</gene>
<organism evidence="2 3">
    <name type="scientific">Acanthocheilonema viteae</name>
    <name type="common">Filarial nematode worm</name>
    <name type="synonym">Dipetalonema viteae</name>
    <dbReference type="NCBI Taxonomy" id="6277"/>
    <lineage>
        <taxon>Eukaryota</taxon>
        <taxon>Metazoa</taxon>
        <taxon>Ecdysozoa</taxon>
        <taxon>Nematoda</taxon>
        <taxon>Chromadorea</taxon>
        <taxon>Rhabditida</taxon>
        <taxon>Spirurina</taxon>
        <taxon>Spiruromorpha</taxon>
        <taxon>Filarioidea</taxon>
        <taxon>Onchocercidae</taxon>
        <taxon>Acanthocheilonema</taxon>
    </lineage>
</organism>
<protein>
    <submittedName>
        <fullName evidence="2">Uncharacterized protein</fullName>
    </submittedName>
</protein>
<reference evidence="2 3" key="1">
    <citation type="submission" date="2018-08" db="EMBL/GenBank/DDBJ databases">
        <authorList>
            <person name="Laetsch R D."/>
            <person name="Stevens L."/>
            <person name="Kumar S."/>
            <person name="Blaxter L. M."/>
        </authorList>
    </citation>
    <scope>NUCLEOTIDE SEQUENCE [LARGE SCALE GENOMIC DNA]</scope>
</reference>
<sequence>MGHKEERSDMECNFNLALKHELTKDYRGRDRLIALDKARSEEVRSHDEINRNTNRIQPSEYGAGRMQNYYVQTESQLATEGIAGKFNNNLSNWRIEDLLEGQSMLNVDSIQNAQTWITNDNSLSPAQVVRARELLQELLITITTKPDMPIAGRNVPTTMRQSIYIAEHSFPEDRQSNFAGRRISDYTSSRSFSQQNTQSPLRSDIAVHGRELSAMQNSLPLDVPLTLPAQNWRDDSVATYSDSSEMPMNSREMPKNSDFRPEKRRPHYQDCRRTSRSRSRSLGKDCDMGIGERRVHMKSRGFISVEVNHQQKGPRRNYVSYEISHNRHRENRGERCLRRSSPLMRTVRRRRR</sequence>
<evidence type="ECO:0000313" key="2">
    <source>
        <dbReference type="EMBL" id="VBB32544.1"/>
    </source>
</evidence>